<evidence type="ECO:0000313" key="1">
    <source>
        <dbReference type="EMBL" id="KAK9098320.1"/>
    </source>
</evidence>
<sequence length="99" mass="11689">MQALDVNETDQQLSWLTNMLENTDSEWRIAIGFDPLVICELVEGEKVKKVFEPLLNIFLKFKVVRQLVKRHNICFHNLFLCEYKYFIVSGYCSLECIPE</sequence>
<accession>A0AAP0ERI8</accession>
<keyword evidence="2" id="KW-1185">Reference proteome</keyword>
<comment type="caution">
    <text evidence="1">The sequence shown here is derived from an EMBL/GenBank/DDBJ whole genome shotgun (WGS) entry which is preliminary data.</text>
</comment>
<dbReference type="AlphaFoldDB" id="A0AAP0ERI8"/>
<evidence type="ECO:0000313" key="2">
    <source>
        <dbReference type="Proteomes" id="UP001420932"/>
    </source>
</evidence>
<gene>
    <name evidence="1" type="ORF">Syun_025365</name>
</gene>
<proteinExistence type="predicted"/>
<name>A0AAP0ERI8_9MAGN</name>
<reference evidence="1 2" key="1">
    <citation type="submission" date="2024-01" db="EMBL/GenBank/DDBJ databases">
        <title>Genome assemblies of Stephania.</title>
        <authorList>
            <person name="Yang L."/>
        </authorList>
    </citation>
    <scope>NUCLEOTIDE SEQUENCE [LARGE SCALE GENOMIC DNA]</scope>
    <source>
        <strain evidence="1">YNDBR</strain>
        <tissue evidence="1">Leaf</tissue>
    </source>
</reference>
<dbReference type="Proteomes" id="UP001420932">
    <property type="component" value="Unassembled WGS sequence"/>
</dbReference>
<dbReference type="EMBL" id="JBBNAF010000011">
    <property type="protein sequence ID" value="KAK9098320.1"/>
    <property type="molecule type" value="Genomic_DNA"/>
</dbReference>
<organism evidence="1 2">
    <name type="scientific">Stephania yunnanensis</name>
    <dbReference type="NCBI Taxonomy" id="152371"/>
    <lineage>
        <taxon>Eukaryota</taxon>
        <taxon>Viridiplantae</taxon>
        <taxon>Streptophyta</taxon>
        <taxon>Embryophyta</taxon>
        <taxon>Tracheophyta</taxon>
        <taxon>Spermatophyta</taxon>
        <taxon>Magnoliopsida</taxon>
        <taxon>Ranunculales</taxon>
        <taxon>Menispermaceae</taxon>
        <taxon>Menispermoideae</taxon>
        <taxon>Cissampelideae</taxon>
        <taxon>Stephania</taxon>
    </lineage>
</organism>
<protein>
    <submittedName>
        <fullName evidence="1">Uncharacterized protein</fullName>
    </submittedName>
</protein>